<dbReference type="EMBL" id="ADBJ01000004">
    <property type="protein sequence ID" value="EFA85992.1"/>
    <property type="molecule type" value="Genomic_DNA"/>
</dbReference>
<dbReference type="SUPFAM" id="SSF57845">
    <property type="entry name" value="B-box zinc-binding domain"/>
    <property type="match status" value="1"/>
</dbReference>
<dbReference type="AlphaFoldDB" id="D3AYG5"/>
<evidence type="ECO:0000313" key="2">
    <source>
        <dbReference type="Proteomes" id="UP000001396"/>
    </source>
</evidence>
<protein>
    <recommendedName>
        <fullName evidence="3">B box-type domain-containing protein</fullName>
    </recommendedName>
</protein>
<dbReference type="InParanoid" id="D3AYG5"/>
<comment type="caution">
    <text evidence="1">The sequence shown here is derived from an EMBL/GenBank/DDBJ whole genome shotgun (WGS) entry which is preliminary data.</text>
</comment>
<keyword evidence="2" id="KW-1185">Reference proteome</keyword>
<evidence type="ECO:0008006" key="3">
    <source>
        <dbReference type="Google" id="ProtNLM"/>
    </source>
</evidence>
<name>D3AYG5_HETP5</name>
<gene>
    <name evidence="1" type="ORF">PPL_01225</name>
</gene>
<dbReference type="RefSeq" id="XP_020438098.1">
    <property type="nucleotide sequence ID" value="XM_020572240.1"/>
</dbReference>
<sequence length="351" mass="39505">MCLHNKTNLIICRNCSITICDDCVKNDHHGHSIIQSLDYKQRLNDLWNALNLQSDAYQYSVEKEKEITSHYENLHRLLATEEHNLKKPIVEQKQQSEQKIDNILSEIQTINHLIASTTTTTSLSPTTITTQTSPDIDQLESDFSDSNNLYQSRIESIVSTIKESSGINQLLCNRNLIGGGGGNTKQLTISELLETMQQTKTLEPPIFHEIKVDIDKMSSLRSQLRDSIRAVPVPSKQLFTTFKPMKFDDRKEKHMIFSIGARGNDISIFNPYIDMEIRSLSNVKPPTTLPLNDSLYSMVKLGMDIYLFGGVDSSSFCLYNPPTQSFLPLSVNGDYHVAGSKNLSRTATNGS</sequence>
<accession>D3AYG5</accession>
<evidence type="ECO:0000313" key="1">
    <source>
        <dbReference type="EMBL" id="EFA85992.1"/>
    </source>
</evidence>
<dbReference type="GeneID" id="31356755"/>
<reference evidence="1 2" key="1">
    <citation type="journal article" date="2011" name="Genome Res.">
        <title>Phylogeny-wide analysis of social amoeba genomes highlights ancient origins for complex intercellular communication.</title>
        <authorList>
            <person name="Heidel A.J."/>
            <person name="Lawal H.M."/>
            <person name="Felder M."/>
            <person name="Schilde C."/>
            <person name="Helps N.R."/>
            <person name="Tunggal B."/>
            <person name="Rivero F."/>
            <person name="John U."/>
            <person name="Schleicher M."/>
            <person name="Eichinger L."/>
            <person name="Platzer M."/>
            <person name="Noegel A.A."/>
            <person name="Schaap P."/>
            <person name="Gloeckner G."/>
        </authorList>
    </citation>
    <scope>NUCLEOTIDE SEQUENCE [LARGE SCALE GENOMIC DNA]</scope>
    <source>
        <strain evidence="2">ATCC 26659 / Pp 5 / PN500</strain>
    </source>
</reference>
<organism evidence="1 2">
    <name type="scientific">Heterostelium pallidum (strain ATCC 26659 / Pp 5 / PN500)</name>
    <name type="common">Cellular slime mold</name>
    <name type="synonym">Polysphondylium pallidum</name>
    <dbReference type="NCBI Taxonomy" id="670386"/>
    <lineage>
        <taxon>Eukaryota</taxon>
        <taxon>Amoebozoa</taxon>
        <taxon>Evosea</taxon>
        <taxon>Eumycetozoa</taxon>
        <taxon>Dictyostelia</taxon>
        <taxon>Acytosteliales</taxon>
        <taxon>Acytosteliaceae</taxon>
        <taxon>Heterostelium</taxon>
    </lineage>
</organism>
<proteinExistence type="predicted"/>
<dbReference type="FunCoup" id="D3AYG5">
    <property type="interactions" value="49"/>
</dbReference>
<dbReference type="Proteomes" id="UP000001396">
    <property type="component" value="Unassembled WGS sequence"/>
</dbReference>